<sequence length="57" mass="6471">MDGFAWFRGRTGHEHQGNARTRKALGRGEAGRAPKSVFLLPQVDLHSAMLWLELRLK</sequence>
<name>A0A1R4FM39_BREDI</name>
<protein>
    <submittedName>
        <fullName evidence="1">Uncharacterized protein</fullName>
    </submittedName>
</protein>
<dbReference type="EMBL" id="FUIE01000033">
    <property type="protein sequence ID" value="SJM56988.1"/>
    <property type="molecule type" value="Genomic_DNA"/>
</dbReference>
<evidence type="ECO:0000313" key="2">
    <source>
        <dbReference type="Proteomes" id="UP000195766"/>
    </source>
</evidence>
<proteinExistence type="predicted"/>
<dbReference type="AlphaFoldDB" id="A0A1R4FM39"/>
<dbReference type="Proteomes" id="UP000195766">
    <property type="component" value="Unassembled WGS sequence"/>
</dbReference>
<evidence type="ECO:0000313" key="1">
    <source>
        <dbReference type="EMBL" id="SJM56988.1"/>
    </source>
</evidence>
<organism evidence="1 2">
    <name type="scientific">Brevundimonas diminuta 3F5N</name>
    <dbReference type="NCBI Taxonomy" id="1255603"/>
    <lineage>
        <taxon>Bacteria</taxon>
        <taxon>Pseudomonadati</taxon>
        <taxon>Pseudomonadota</taxon>
        <taxon>Alphaproteobacteria</taxon>
        <taxon>Caulobacterales</taxon>
        <taxon>Caulobacteraceae</taxon>
        <taxon>Brevundimonas</taxon>
    </lineage>
</organism>
<gene>
    <name evidence="1" type="ORF">FM111_05610</name>
</gene>
<accession>A0A1R4FM39</accession>
<reference evidence="1 2" key="1">
    <citation type="submission" date="2017-02" db="EMBL/GenBank/DDBJ databases">
        <authorList>
            <person name="Peterson S.W."/>
        </authorList>
    </citation>
    <scope>NUCLEOTIDE SEQUENCE [LARGE SCALE GENOMIC DNA]</scope>
    <source>
        <strain evidence="1 2">3F5N</strain>
    </source>
</reference>